<protein>
    <recommendedName>
        <fullName evidence="2">HTH marR-type domain-containing protein</fullName>
    </recommendedName>
</protein>
<dbReference type="InterPro" id="IPR036388">
    <property type="entry name" value="WH-like_DNA-bd_sf"/>
</dbReference>
<dbReference type="STRING" id="549789.NIES30_14910"/>
<feature type="region of interest" description="Disordered" evidence="1">
    <location>
        <begin position="128"/>
        <end position="159"/>
    </location>
</feature>
<dbReference type="EMBL" id="MRCG01000011">
    <property type="protein sequence ID" value="OKH46798.1"/>
    <property type="molecule type" value="Genomic_DNA"/>
</dbReference>
<accession>A0A1U7J3D6</accession>
<evidence type="ECO:0000256" key="1">
    <source>
        <dbReference type="SAM" id="MobiDB-lite"/>
    </source>
</evidence>
<dbReference type="OrthoDB" id="165598at2"/>
<comment type="caution">
    <text evidence="3">The sequence shown here is derived from an EMBL/GenBank/DDBJ whole genome shotgun (WGS) entry which is preliminary data.</text>
</comment>
<dbReference type="Pfam" id="PF12802">
    <property type="entry name" value="MarR_2"/>
    <property type="match status" value="1"/>
</dbReference>
<name>A0A1U7J3D6_9CYAN</name>
<gene>
    <name evidence="3" type="ORF">NIES30_14910</name>
</gene>
<dbReference type="Gene3D" id="1.10.10.10">
    <property type="entry name" value="Winged helix-like DNA-binding domain superfamily/Winged helix DNA-binding domain"/>
    <property type="match status" value="1"/>
</dbReference>
<sequence length="198" mass="22694">MNTNDSFDLQKSLQERYLAVKKGARENSLIDYDSLLILIRQAGSLSMNELSAIFDVPPQNIHVKLDRLLKYGLIERERRKGRKGVREYQHFLAADVDPAELQALTGDELPSTVSDRLRIVIHEERIQSHQPPLSRTKETLSTTKSQESVFQPPQAKSAADQLISKLPDFDPTWSKEMQNRWMASFEAITKRLTEESDN</sequence>
<feature type="domain" description="HTH marR-type" evidence="2">
    <location>
        <begin position="32"/>
        <end position="80"/>
    </location>
</feature>
<dbReference type="RefSeq" id="WP_073609223.1">
    <property type="nucleotide sequence ID" value="NZ_MRCG01000011.1"/>
</dbReference>
<dbReference type="InterPro" id="IPR036390">
    <property type="entry name" value="WH_DNA-bd_sf"/>
</dbReference>
<dbReference type="GO" id="GO:0003700">
    <property type="term" value="F:DNA-binding transcription factor activity"/>
    <property type="evidence" value="ECO:0007669"/>
    <property type="project" value="InterPro"/>
</dbReference>
<dbReference type="AlphaFoldDB" id="A0A1U7J3D6"/>
<proteinExistence type="predicted"/>
<keyword evidence="4" id="KW-1185">Reference proteome</keyword>
<reference evidence="3 4" key="1">
    <citation type="submission" date="2016-11" db="EMBL/GenBank/DDBJ databases">
        <title>Draft Genome Sequences of Nine Cyanobacterial Strains from Diverse Habitats.</title>
        <authorList>
            <person name="Zhu T."/>
            <person name="Hou S."/>
            <person name="Lu X."/>
            <person name="Hess W.R."/>
        </authorList>
    </citation>
    <scope>NUCLEOTIDE SEQUENCE [LARGE SCALE GENOMIC DNA]</scope>
    <source>
        <strain evidence="3 4">NIES-30</strain>
    </source>
</reference>
<organism evidence="3 4">
    <name type="scientific">Phormidium tenue NIES-30</name>
    <dbReference type="NCBI Taxonomy" id="549789"/>
    <lineage>
        <taxon>Bacteria</taxon>
        <taxon>Bacillati</taxon>
        <taxon>Cyanobacteriota</taxon>
        <taxon>Cyanophyceae</taxon>
        <taxon>Oscillatoriophycideae</taxon>
        <taxon>Oscillatoriales</taxon>
        <taxon>Oscillatoriaceae</taxon>
        <taxon>Phormidium</taxon>
    </lineage>
</organism>
<dbReference type="InterPro" id="IPR000835">
    <property type="entry name" value="HTH_MarR-typ"/>
</dbReference>
<dbReference type="Proteomes" id="UP000185557">
    <property type="component" value="Unassembled WGS sequence"/>
</dbReference>
<evidence type="ECO:0000259" key="2">
    <source>
        <dbReference type="Pfam" id="PF12802"/>
    </source>
</evidence>
<dbReference type="SUPFAM" id="SSF46785">
    <property type="entry name" value="Winged helix' DNA-binding domain"/>
    <property type="match status" value="1"/>
</dbReference>
<evidence type="ECO:0000313" key="4">
    <source>
        <dbReference type="Proteomes" id="UP000185557"/>
    </source>
</evidence>
<evidence type="ECO:0000313" key="3">
    <source>
        <dbReference type="EMBL" id="OKH46798.1"/>
    </source>
</evidence>
<feature type="compositionally biased region" description="Polar residues" evidence="1">
    <location>
        <begin position="128"/>
        <end position="151"/>
    </location>
</feature>